<protein>
    <submittedName>
        <fullName evidence="2">Uncharacterized protein</fullName>
    </submittedName>
</protein>
<feature type="region of interest" description="Disordered" evidence="1">
    <location>
        <begin position="128"/>
        <end position="159"/>
    </location>
</feature>
<feature type="compositionally biased region" description="Polar residues" evidence="1">
    <location>
        <begin position="128"/>
        <end position="145"/>
    </location>
</feature>
<proteinExistence type="predicted"/>
<reference evidence="2 3" key="1">
    <citation type="journal article" date="2019" name="Sci. Rep.">
        <title>Orb-weaving spider Araneus ventricosus genome elucidates the spidroin gene catalogue.</title>
        <authorList>
            <person name="Kono N."/>
            <person name="Nakamura H."/>
            <person name="Ohtoshi R."/>
            <person name="Moran D.A.P."/>
            <person name="Shinohara A."/>
            <person name="Yoshida Y."/>
            <person name="Fujiwara M."/>
            <person name="Mori M."/>
            <person name="Tomita M."/>
            <person name="Arakawa K."/>
        </authorList>
    </citation>
    <scope>NUCLEOTIDE SEQUENCE [LARGE SCALE GENOMIC DNA]</scope>
</reference>
<name>A0A4Y2ARY0_ARAVE</name>
<evidence type="ECO:0000313" key="3">
    <source>
        <dbReference type="Proteomes" id="UP000499080"/>
    </source>
</evidence>
<evidence type="ECO:0000256" key="1">
    <source>
        <dbReference type="SAM" id="MobiDB-lite"/>
    </source>
</evidence>
<dbReference type="Proteomes" id="UP000499080">
    <property type="component" value="Unassembled WGS sequence"/>
</dbReference>
<sequence>MCIYIHTFFSADATVPKNESKQSGIISSVAECVEVKPSNRSSARFSKIFNDESVDIKSEQDLEEIKISKKEDQSSNGACSQASLACEALSSCEEKDICLVLDNGIYSAAYINPNKSSSYATYSRLAQSETQTSQHLPASSSNTADQIKKRKSDGPKSESLACKGKLKHFIF</sequence>
<dbReference type="EMBL" id="BGPR01000028">
    <property type="protein sequence ID" value="GBL82257.1"/>
    <property type="molecule type" value="Genomic_DNA"/>
</dbReference>
<organism evidence="2 3">
    <name type="scientific">Araneus ventricosus</name>
    <name type="common">Orbweaver spider</name>
    <name type="synonym">Epeira ventricosa</name>
    <dbReference type="NCBI Taxonomy" id="182803"/>
    <lineage>
        <taxon>Eukaryota</taxon>
        <taxon>Metazoa</taxon>
        <taxon>Ecdysozoa</taxon>
        <taxon>Arthropoda</taxon>
        <taxon>Chelicerata</taxon>
        <taxon>Arachnida</taxon>
        <taxon>Araneae</taxon>
        <taxon>Araneomorphae</taxon>
        <taxon>Entelegynae</taxon>
        <taxon>Araneoidea</taxon>
        <taxon>Araneidae</taxon>
        <taxon>Araneus</taxon>
    </lineage>
</organism>
<keyword evidence="3" id="KW-1185">Reference proteome</keyword>
<gene>
    <name evidence="2" type="ORF">AVEN_252436_1</name>
</gene>
<evidence type="ECO:0000313" key="2">
    <source>
        <dbReference type="EMBL" id="GBL82257.1"/>
    </source>
</evidence>
<comment type="caution">
    <text evidence="2">The sequence shown here is derived from an EMBL/GenBank/DDBJ whole genome shotgun (WGS) entry which is preliminary data.</text>
</comment>
<accession>A0A4Y2ARY0</accession>
<dbReference type="AlphaFoldDB" id="A0A4Y2ARY0"/>